<dbReference type="SUPFAM" id="SSF48371">
    <property type="entry name" value="ARM repeat"/>
    <property type="match status" value="1"/>
</dbReference>
<evidence type="ECO:0000313" key="6">
    <source>
        <dbReference type="EMBL" id="GMH12029.1"/>
    </source>
</evidence>
<dbReference type="InterPro" id="IPR000225">
    <property type="entry name" value="Armadillo"/>
</dbReference>
<comment type="similarity">
    <text evidence="1">Belongs to the eutherian X-chromosome-specific Armcx family.</text>
</comment>
<keyword evidence="7" id="KW-1185">Reference proteome</keyword>
<dbReference type="EMBL" id="BSYO01000011">
    <property type="protein sequence ID" value="GMH12029.1"/>
    <property type="molecule type" value="Genomic_DNA"/>
</dbReference>
<dbReference type="PANTHER" id="PTHR46043">
    <property type="entry name" value="ARM REPEAT SUPERFAMILY PROTEIN"/>
    <property type="match status" value="1"/>
</dbReference>
<accession>A0AAD3XPL2</accession>
<feature type="domain" description="DUF7032" evidence="5">
    <location>
        <begin position="28"/>
        <end position="132"/>
    </location>
</feature>
<protein>
    <submittedName>
        <fullName evidence="6">Uncharacterized protein</fullName>
    </submittedName>
</protein>
<keyword evidence="2" id="KW-0677">Repeat</keyword>
<feature type="domain" description="Armadillo repeat-containing" evidence="4">
    <location>
        <begin position="201"/>
        <end position="389"/>
    </location>
</feature>
<feature type="repeat" description="ARM" evidence="3">
    <location>
        <begin position="197"/>
        <end position="240"/>
    </location>
</feature>
<evidence type="ECO:0000259" key="5">
    <source>
        <dbReference type="Pfam" id="PF23005"/>
    </source>
</evidence>
<proteinExistence type="inferred from homology"/>
<dbReference type="InterPro" id="IPR016024">
    <property type="entry name" value="ARM-type_fold"/>
</dbReference>
<evidence type="ECO:0000259" key="4">
    <source>
        <dbReference type="Pfam" id="PF04826"/>
    </source>
</evidence>
<organism evidence="6 7">
    <name type="scientific">Nepenthes gracilis</name>
    <name type="common">Slender pitcher plant</name>
    <dbReference type="NCBI Taxonomy" id="150966"/>
    <lineage>
        <taxon>Eukaryota</taxon>
        <taxon>Viridiplantae</taxon>
        <taxon>Streptophyta</taxon>
        <taxon>Embryophyta</taxon>
        <taxon>Tracheophyta</taxon>
        <taxon>Spermatophyta</taxon>
        <taxon>Magnoliopsida</taxon>
        <taxon>eudicotyledons</taxon>
        <taxon>Gunneridae</taxon>
        <taxon>Pentapetalae</taxon>
        <taxon>Caryophyllales</taxon>
        <taxon>Nepenthaceae</taxon>
        <taxon>Nepenthes</taxon>
    </lineage>
</organism>
<dbReference type="Pfam" id="PF23005">
    <property type="entry name" value="DUF7032"/>
    <property type="match status" value="1"/>
</dbReference>
<sequence>MPPAAASPPPPASPSSAQTIDLISQILCVLHISCLSAKSFVGRFQVLHSRLTALEASLSEITDAPHWSDNSLLQALLPNLLSTLQRLLSLADQCHGTSFTGGKLLMQSDLDRISISLSDHLHDIDLLLRSGVLRQSSAIVLSHPVPGSAKEDLIYYIRDLFTRLQIGGLEFKEKALESLIRLLSDDEKSALLVAREGNIPSLIQLLDNTKHPLIREQAISVVAILASANDQSRKAVFDEGGLGPLLRILETGTLGMKEKAAMGIEALTADPENAWAVAAYGGVPILIEACKCGSMLMQVYSVGAIKNISIVEDIRSTLVDESALTVLMQLLVSGNNAAQERAANCLSILASSSNYFRALIIQERGFPRLLKLFHDSTSFETLEHVLTAILALSSSDPIARMLSSSTNFITQLSELIIHGNVILQKISATLISNLSFSDGNKRAIASCMPHLVRLMELPKPGGIQEVASQALVSLLTVRSNRKELARDEKSLMRLTHMLDVQNEAVCKQYPVAVVSALAGGGSNGCRKRLVAVGALTMVQRLAEMEVAGAKKAVLRLSGNRLKNILSRTWRE</sequence>
<comment type="caution">
    <text evidence="6">The sequence shown here is derived from an EMBL/GenBank/DDBJ whole genome shotgun (WGS) entry which is preliminary data.</text>
</comment>
<dbReference type="Proteomes" id="UP001279734">
    <property type="component" value="Unassembled WGS sequence"/>
</dbReference>
<dbReference type="InterPro" id="IPR011989">
    <property type="entry name" value="ARM-like"/>
</dbReference>
<dbReference type="PROSITE" id="PS50176">
    <property type="entry name" value="ARM_REPEAT"/>
    <property type="match status" value="1"/>
</dbReference>
<evidence type="ECO:0000256" key="1">
    <source>
        <dbReference type="ARBA" id="ARBA00010553"/>
    </source>
</evidence>
<gene>
    <name evidence="6" type="ORF">Nepgr_013870</name>
</gene>
<evidence type="ECO:0000256" key="2">
    <source>
        <dbReference type="ARBA" id="ARBA00022737"/>
    </source>
</evidence>
<reference evidence="6" key="1">
    <citation type="submission" date="2023-05" db="EMBL/GenBank/DDBJ databases">
        <title>Nepenthes gracilis genome sequencing.</title>
        <authorList>
            <person name="Fukushima K."/>
        </authorList>
    </citation>
    <scope>NUCLEOTIDE SEQUENCE</scope>
    <source>
        <strain evidence="6">SING2019-196</strain>
    </source>
</reference>
<dbReference type="AlphaFoldDB" id="A0AAD3XPL2"/>
<dbReference type="InterPro" id="IPR054296">
    <property type="entry name" value="DUF7032"/>
</dbReference>
<name>A0AAD3XPL2_NEPGR</name>
<dbReference type="InterPro" id="IPR006911">
    <property type="entry name" value="ARM-rpt_dom"/>
</dbReference>
<evidence type="ECO:0000313" key="7">
    <source>
        <dbReference type="Proteomes" id="UP001279734"/>
    </source>
</evidence>
<dbReference type="SMART" id="SM00185">
    <property type="entry name" value="ARM"/>
    <property type="match status" value="6"/>
</dbReference>
<dbReference type="Gene3D" id="1.25.10.10">
    <property type="entry name" value="Leucine-rich Repeat Variant"/>
    <property type="match status" value="1"/>
</dbReference>
<dbReference type="PANTHER" id="PTHR46043:SF2">
    <property type="entry name" value="ARM REPEAT SUPERFAMILY PROTEIN"/>
    <property type="match status" value="1"/>
</dbReference>
<evidence type="ECO:0000256" key="3">
    <source>
        <dbReference type="PROSITE-ProRule" id="PRU00259"/>
    </source>
</evidence>
<dbReference type="Pfam" id="PF04826">
    <property type="entry name" value="Arm_2"/>
    <property type="match status" value="1"/>
</dbReference>